<comment type="caution">
    <text evidence="3">The sequence shown here is derived from an EMBL/GenBank/DDBJ whole genome shotgun (WGS) entry which is preliminary data.</text>
</comment>
<dbReference type="Proteomes" id="UP000189177">
    <property type="component" value="Unassembled WGS sequence"/>
</dbReference>
<sequence>MTAETPLGVILIVYQPGNARVLARAAEEAGMAAARASTADELQALLNQREGHWVALVDPSGFGETVWPMCQRLQDHGIPFVVLSTNRHRDAGNRSLQYGAASVLYKPVAKEALLNLLRSLQPGTGSTREDADDGQA</sequence>
<keyword evidence="1" id="KW-0597">Phosphoprotein</keyword>
<dbReference type="GO" id="GO:0000160">
    <property type="term" value="P:phosphorelay signal transduction system"/>
    <property type="evidence" value="ECO:0007669"/>
    <property type="project" value="InterPro"/>
</dbReference>
<dbReference type="PROSITE" id="PS50110">
    <property type="entry name" value="RESPONSE_REGULATORY"/>
    <property type="match status" value="1"/>
</dbReference>
<feature type="domain" description="Response regulatory" evidence="2">
    <location>
        <begin position="8"/>
        <end position="121"/>
    </location>
</feature>
<dbReference type="OrthoDB" id="6088308at2"/>
<proteinExistence type="predicted"/>
<evidence type="ECO:0000259" key="2">
    <source>
        <dbReference type="PROSITE" id="PS50110"/>
    </source>
</evidence>
<dbReference type="STRING" id="252474.B1A74_05530"/>
<organism evidence="3 4">
    <name type="scientific">Thioalkalivibrio halophilus</name>
    <dbReference type="NCBI Taxonomy" id="252474"/>
    <lineage>
        <taxon>Bacteria</taxon>
        <taxon>Pseudomonadati</taxon>
        <taxon>Pseudomonadota</taxon>
        <taxon>Gammaproteobacteria</taxon>
        <taxon>Chromatiales</taxon>
        <taxon>Ectothiorhodospiraceae</taxon>
        <taxon>Thioalkalivibrio</taxon>
    </lineage>
</organism>
<evidence type="ECO:0000313" key="4">
    <source>
        <dbReference type="Proteomes" id="UP000189177"/>
    </source>
</evidence>
<dbReference type="AlphaFoldDB" id="A0A1V2ZZM8"/>
<dbReference type="RefSeq" id="WP_018945926.1">
    <property type="nucleotide sequence ID" value="NZ_MUZR01000014.1"/>
</dbReference>
<reference evidence="3 4" key="1">
    <citation type="submission" date="2017-02" db="EMBL/GenBank/DDBJ databases">
        <title>Genomic diversity within the haloalkaliphilic genus Thioalkalivibrio.</title>
        <authorList>
            <person name="Ahn A.-C."/>
            <person name="Meier-Kolthoff J."/>
            <person name="Overmars L."/>
            <person name="Richter M."/>
            <person name="Woyke T."/>
            <person name="Sorokin D.Y."/>
            <person name="Muyzer G."/>
        </authorList>
    </citation>
    <scope>NUCLEOTIDE SEQUENCE [LARGE SCALE GENOMIC DNA]</scope>
    <source>
        <strain evidence="3 4">HL17</strain>
    </source>
</reference>
<keyword evidence="4" id="KW-1185">Reference proteome</keyword>
<dbReference type="Gene3D" id="3.40.50.2300">
    <property type="match status" value="1"/>
</dbReference>
<dbReference type="SUPFAM" id="SSF52172">
    <property type="entry name" value="CheY-like"/>
    <property type="match status" value="1"/>
</dbReference>
<dbReference type="InterPro" id="IPR001789">
    <property type="entry name" value="Sig_transdc_resp-reg_receiver"/>
</dbReference>
<feature type="modified residue" description="4-aspartylphosphate" evidence="1">
    <location>
        <position position="58"/>
    </location>
</feature>
<gene>
    <name evidence="3" type="ORF">B1A74_05530</name>
</gene>
<accession>A0A1V2ZZM8</accession>
<name>A0A1V2ZZM8_9GAMM</name>
<protein>
    <submittedName>
        <fullName evidence="3">Response regulator receiver protein</fullName>
    </submittedName>
</protein>
<evidence type="ECO:0000256" key="1">
    <source>
        <dbReference type="PROSITE-ProRule" id="PRU00169"/>
    </source>
</evidence>
<dbReference type="EMBL" id="MUZR01000014">
    <property type="protein sequence ID" value="OOC10560.1"/>
    <property type="molecule type" value="Genomic_DNA"/>
</dbReference>
<evidence type="ECO:0000313" key="3">
    <source>
        <dbReference type="EMBL" id="OOC10560.1"/>
    </source>
</evidence>
<dbReference type="InterPro" id="IPR011006">
    <property type="entry name" value="CheY-like_superfamily"/>
</dbReference>